<evidence type="ECO:0000313" key="13">
    <source>
        <dbReference type="WBParaSite" id="GPLIN_000014200"/>
    </source>
</evidence>
<dbReference type="GO" id="GO:0005634">
    <property type="term" value="C:nucleus"/>
    <property type="evidence" value="ECO:0007669"/>
    <property type="project" value="UniProtKB-SubCell"/>
</dbReference>
<dbReference type="GO" id="GO:0000978">
    <property type="term" value="F:RNA polymerase II cis-regulatory region sequence-specific DNA binding"/>
    <property type="evidence" value="ECO:0007669"/>
    <property type="project" value="TreeGrafter"/>
</dbReference>
<keyword evidence="8" id="KW-0539">Nucleus</keyword>
<dbReference type="PANTHER" id="PTHR45718">
    <property type="entry name" value="TRANSCRIPTIONAL ACTIVATOR CUBITUS INTERRUPTUS"/>
    <property type="match status" value="1"/>
</dbReference>
<sequence>MHPPRVASNPPSAAAVSSRKRPTAPSIMSSRSGQSALSASSNYSYSSTNSSSSGSVEPCKKALIRQHEQQREPPQMEDITGTVDVAQQQQQQAVFQQQQQLFGNVLLSAITQQQHQQQPYKMSPQQMMIAALIEASNGLSGGGGASPFVGTLPGVPPPHPPPYNQSATPPMLQKSSVDKCSAANTNCIRDGQMPRGPMLNNNHNNTTTNANQHILPATMAFVNNVSGHNTTGQLSASFGLPFSASFELNRLLVTALQQQQSPPAAILPQGLLGCHLVPQLYSNNANGTKQSPQLNQQLCQHQSQKSNDIPPTSAGINRQTNSNITNGSSNFGNTGAIGKVSSPLETKSSKRRSSCQSQGSACIPLGNSPTQQSPPNNVNSSVKTLRGEVLRTEESARGREERNGDGKKKWGGNGTEARDVRVATSGGQRPVPRKTRRLSVDCSANVPSSSTGRAGALSSSPKDESLDMAPSASSASSSLARTKASSQQSLNDIMPATVDSQNVSPSSSQSSDSPTGTNASPMEQDGEMSTADNFQCLWQQCGEVFIKEKPFVDHVNEHVRGEQSPSFFCRWDTCKRREPFNAQYMLAQHVRKHSGEKPYQCEFLFPDGTRCKKSYSRLENKKTHERTHNGERPYQCAVCNRSFTNASDKAKHQNRTHKKTKDYHCPVMGCIKQYTDPSSLRKHVFHEHGEEVWHFAKQSKEEKGSKTYGVNLIGIREDGTPYLIPQAQMPLSSSDEDREVDVMSTTPPPGSHSSRVLRASSHGEDRRGEQQQQRMTGQWLELNNSPQNGRAVTGPTGQQQQQQQSLMTRQPKQENVASPMQNAGNSAVAEQTMLSNSTTRLQQLKMDRGAADYQTQQVQYVSGTDHTGQQQQQQMFAFAQRQPANVARPMPPQQQQHQQHRSVVQSIGSHKHDFPLPTHPPASVVHVGPPHHRQQFFGPSHHNSPNPVLNNGPSPPAIFDFQTQQFRELDLMNSPEDPMPSNESGGYGGDGGNEVGAYGRMPVSYHSHHLRLPGGHLAYANGDGCVAAAVHDVAVHNHQHYGYQQHCQCKEYLVECQPSPPTGRCLAPPYPPPPPPAAGVNQSNVLHYSVCAYDNNKCDMTTSGCCQQTEAVQQQQRLYDSSLSLPHQQHYGGSDHGQQMLIRQQQQAQQYHQQHQTQALHLGGTITGPENAGSLQQLLHAHPNQNAAQRVVAPPSAPLSVGLLEDIELDEVSSTLSDLKMSGGGDGGTS</sequence>
<proteinExistence type="inferred from homology"/>
<evidence type="ECO:0000256" key="8">
    <source>
        <dbReference type="ARBA" id="ARBA00023242"/>
    </source>
</evidence>
<evidence type="ECO:0000256" key="6">
    <source>
        <dbReference type="ARBA" id="ARBA00022833"/>
    </source>
</evidence>
<dbReference type="Proteomes" id="UP000050741">
    <property type="component" value="Unassembled WGS sequence"/>
</dbReference>
<evidence type="ECO:0000256" key="5">
    <source>
        <dbReference type="ARBA" id="ARBA00022771"/>
    </source>
</evidence>
<keyword evidence="5 9" id="KW-0863">Zinc-finger</keyword>
<dbReference type="Gene3D" id="3.30.160.60">
    <property type="entry name" value="Classic Zinc Finger"/>
    <property type="match status" value="4"/>
</dbReference>
<organism evidence="12 13">
    <name type="scientific">Globodera pallida</name>
    <name type="common">Potato cyst nematode worm</name>
    <name type="synonym">Heterodera pallida</name>
    <dbReference type="NCBI Taxonomy" id="36090"/>
    <lineage>
        <taxon>Eukaryota</taxon>
        <taxon>Metazoa</taxon>
        <taxon>Ecdysozoa</taxon>
        <taxon>Nematoda</taxon>
        <taxon>Chromadorea</taxon>
        <taxon>Rhabditida</taxon>
        <taxon>Tylenchina</taxon>
        <taxon>Tylenchomorpha</taxon>
        <taxon>Tylenchoidea</taxon>
        <taxon>Heteroderidae</taxon>
        <taxon>Heteroderinae</taxon>
        <taxon>Globodera</taxon>
    </lineage>
</organism>
<dbReference type="SUPFAM" id="SSF57667">
    <property type="entry name" value="beta-beta-alpha zinc fingers"/>
    <property type="match status" value="2"/>
</dbReference>
<dbReference type="AlphaFoldDB" id="A0A183BHR4"/>
<keyword evidence="12" id="KW-1185">Reference proteome</keyword>
<keyword evidence="3" id="KW-0479">Metal-binding</keyword>
<dbReference type="InterPro" id="IPR013087">
    <property type="entry name" value="Znf_C2H2_type"/>
</dbReference>
<keyword evidence="6" id="KW-0862">Zinc</keyword>
<feature type="compositionally biased region" description="Low complexity" evidence="10">
    <location>
        <begin position="29"/>
        <end position="55"/>
    </location>
</feature>
<protein>
    <submittedName>
        <fullName evidence="13">C2H2-type domain-containing protein</fullName>
    </submittedName>
</protein>
<comment type="similarity">
    <text evidence="2">Belongs to the GLI C2H2-type zinc-finger protein family.</text>
</comment>
<dbReference type="PANTHER" id="PTHR45718:SF8">
    <property type="entry name" value="GLIS FAMILY ZINC FINGER 2"/>
    <property type="match status" value="1"/>
</dbReference>
<dbReference type="InterPro" id="IPR043359">
    <property type="entry name" value="GLI-like"/>
</dbReference>
<evidence type="ECO:0000256" key="1">
    <source>
        <dbReference type="ARBA" id="ARBA00004123"/>
    </source>
</evidence>
<feature type="compositionally biased region" description="Low complexity" evidence="10">
    <location>
        <begin position="469"/>
        <end position="486"/>
    </location>
</feature>
<dbReference type="GO" id="GO:0000981">
    <property type="term" value="F:DNA-binding transcription factor activity, RNA polymerase II-specific"/>
    <property type="evidence" value="ECO:0007669"/>
    <property type="project" value="TreeGrafter"/>
</dbReference>
<feature type="compositionally biased region" description="Polar residues" evidence="10">
    <location>
        <begin position="805"/>
        <end position="826"/>
    </location>
</feature>
<reference evidence="12" key="1">
    <citation type="submission" date="2013-12" db="EMBL/GenBank/DDBJ databases">
        <authorList>
            <person name="Aslett M."/>
        </authorList>
    </citation>
    <scope>NUCLEOTIDE SEQUENCE [LARGE SCALE GENOMIC DNA]</scope>
    <source>
        <strain evidence="12">Lindley</strain>
    </source>
</reference>
<feature type="compositionally biased region" description="Polar residues" evidence="10">
    <location>
        <begin position="367"/>
        <end position="383"/>
    </location>
</feature>
<feature type="compositionally biased region" description="Polar residues" evidence="10">
    <location>
        <begin position="781"/>
        <end position="790"/>
    </location>
</feature>
<evidence type="ECO:0000256" key="3">
    <source>
        <dbReference type="ARBA" id="ARBA00022723"/>
    </source>
</evidence>
<dbReference type="Pfam" id="PF23561">
    <property type="entry name" value="zf-C2H2_15"/>
    <property type="match status" value="1"/>
</dbReference>
<feature type="compositionally biased region" description="Low complexity" evidence="10">
    <location>
        <begin position="498"/>
        <end position="514"/>
    </location>
</feature>
<feature type="region of interest" description="Disordered" evidence="10">
    <location>
        <begin position="725"/>
        <end position="826"/>
    </location>
</feature>
<evidence type="ECO:0000256" key="9">
    <source>
        <dbReference type="PROSITE-ProRule" id="PRU00042"/>
    </source>
</evidence>
<evidence type="ECO:0000256" key="10">
    <source>
        <dbReference type="SAM" id="MobiDB-lite"/>
    </source>
</evidence>
<dbReference type="GO" id="GO:0008270">
    <property type="term" value="F:zinc ion binding"/>
    <property type="evidence" value="ECO:0007669"/>
    <property type="project" value="UniProtKB-KW"/>
</dbReference>
<reference evidence="13" key="3">
    <citation type="submission" date="2016-06" db="UniProtKB">
        <authorList>
            <consortium name="WormBaseParasite"/>
        </authorList>
    </citation>
    <scope>IDENTIFICATION</scope>
</reference>
<dbReference type="WBParaSite" id="GPLIN_000014200">
    <property type="protein sequence ID" value="GPLIN_000014200"/>
    <property type="gene ID" value="GPLIN_000014200"/>
</dbReference>
<feature type="domain" description="C2H2-type" evidence="11">
    <location>
        <begin position="567"/>
        <end position="598"/>
    </location>
</feature>
<feature type="compositionally biased region" description="Basic and acidic residues" evidence="10">
    <location>
        <begin position="385"/>
        <end position="408"/>
    </location>
</feature>
<name>A0A183BHR4_GLOPA</name>
<evidence type="ECO:0000256" key="2">
    <source>
        <dbReference type="ARBA" id="ARBA00010831"/>
    </source>
</evidence>
<evidence type="ECO:0000259" key="11">
    <source>
        <dbReference type="PROSITE" id="PS50157"/>
    </source>
</evidence>
<keyword evidence="7" id="KW-0238">DNA-binding</keyword>
<feature type="compositionally biased region" description="Polar residues" evidence="10">
    <location>
        <begin position="445"/>
        <end position="460"/>
    </location>
</feature>
<evidence type="ECO:0000256" key="7">
    <source>
        <dbReference type="ARBA" id="ARBA00023125"/>
    </source>
</evidence>
<feature type="domain" description="C2H2-type" evidence="11">
    <location>
        <begin position="534"/>
        <end position="563"/>
    </location>
</feature>
<feature type="compositionally biased region" description="Low complexity" evidence="10">
    <location>
        <begin position="289"/>
        <end position="307"/>
    </location>
</feature>
<evidence type="ECO:0000256" key="4">
    <source>
        <dbReference type="ARBA" id="ARBA00022737"/>
    </source>
</evidence>
<keyword evidence="4" id="KW-0677">Repeat</keyword>
<dbReference type="PROSITE" id="PS50157">
    <property type="entry name" value="ZINC_FINGER_C2H2_2"/>
    <property type="match status" value="4"/>
</dbReference>
<reference evidence="12" key="2">
    <citation type="submission" date="2014-05" db="EMBL/GenBank/DDBJ databases">
        <title>The genome and life-stage specific transcriptomes of Globodera pallida elucidate key aspects of plant parasitism by a cyst nematode.</title>
        <authorList>
            <person name="Cotton J.A."/>
            <person name="Lilley C.J."/>
            <person name="Jones L.M."/>
            <person name="Kikuchi T."/>
            <person name="Reid A.J."/>
            <person name="Thorpe P."/>
            <person name="Tsai I.J."/>
            <person name="Beasley H."/>
            <person name="Blok V."/>
            <person name="Cock P.J.A."/>
            <person name="Van den Akker S.E."/>
            <person name="Holroyd N."/>
            <person name="Hunt M."/>
            <person name="Mantelin S."/>
            <person name="Naghra H."/>
            <person name="Pain A."/>
            <person name="Palomares-Rius J.E."/>
            <person name="Zarowiecki M."/>
            <person name="Berriman M."/>
            <person name="Jones J.T."/>
            <person name="Urwin P.E."/>
        </authorList>
    </citation>
    <scope>NUCLEOTIDE SEQUENCE [LARGE SCALE GENOMIC DNA]</scope>
    <source>
        <strain evidence="12">Lindley</strain>
    </source>
</reference>
<accession>A0A183BHR4</accession>
<evidence type="ECO:0000313" key="12">
    <source>
        <dbReference type="Proteomes" id="UP000050741"/>
    </source>
</evidence>
<feature type="domain" description="C2H2-type" evidence="11">
    <location>
        <begin position="599"/>
        <end position="633"/>
    </location>
</feature>
<feature type="compositionally biased region" description="Low complexity" evidence="10">
    <location>
        <begin position="1"/>
        <end position="17"/>
    </location>
</feature>
<dbReference type="SMART" id="SM00355">
    <property type="entry name" value="ZnF_C2H2"/>
    <property type="match status" value="5"/>
</dbReference>
<dbReference type="InterPro" id="IPR056436">
    <property type="entry name" value="Znf-C2H2_ZIC1-5/GLI1-3-like"/>
</dbReference>
<feature type="region of interest" description="Disordered" evidence="10">
    <location>
        <begin position="285"/>
        <end position="528"/>
    </location>
</feature>
<feature type="compositionally biased region" description="Polar residues" evidence="10">
    <location>
        <begin position="314"/>
        <end position="333"/>
    </location>
</feature>
<dbReference type="PROSITE" id="PS00028">
    <property type="entry name" value="ZINC_FINGER_C2H2_1"/>
    <property type="match status" value="3"/>
</dbReference>
<feature type="region of interest" description="Disordered" evidence="10">
    <location>
        <begin position="1"/>
        <end position="60"/>
    </location>
</feature>
<dbReference type="InterPro" id="IPR036236">
    <property type="entry name" value="Znf_C2H2_sf"/>
</dbReference>
<feature type="domain" description="C2H2-type" evidence="11">
    <location>
        <begin position="634"/>
        <end position="662"/>
    </location>
</feature>
<comment type="subcellular location">
    <subcellularLocation>
        <location evidence="1">Nucleus</location>
    </subcellularLocation>
</comment>